<dbReference type="Pfam" id="PF10823">
    <property type="entry name" value="DUF2568"/>
    <property type="match status" value="1"/>
</dbReference>
<evidence type="ECO:0000313" key="2">
    <source>
        <dbReference type="EMBL" id="MFD1234468.1"/>
    </source>
</evidence>
<keyword evidence="1" id="KW-0812">Transmembrane</keyword>
<gene>
    <name evidence="2" type="ORF">ACFQ34_14355</name>
</gene>
<evidence type="ECO:0000256" key="1">
    <source>
        <dbReference type="SAM" id="Phobius"/>
    </source>
</evidence>
<name>A0ABW3VHW4_9PSEU</name>
<dbReference type="RefSeq" id="WP_013674571.1">
    <property type="nucleotide sequence ID" value="NZ_BAABKS010000005.1"/>
</dbReference>
<dbReference type="EMBL" id="JBHTMB010000132">
    <property type="protein sequence ID" value="MFD1234468.1"/>
    <property type="molecule type" value="Genomic_DNA"/>
</dbReference>
<sequence>MRAANLALKFLLELCAFVALGYAGARLFDGAGAVVAAVLLPAAAIAVWALWCAPRSARRLPTPARIPVELGVFALAAVLLGVTGALVPAIVLAAVMAVNAVLLSTLHQWEA</sequence>
<keyword evidence="3" id="KW-1185">Reference proteome</keyword>
<dbReference type="InterPro" id="IPR021214">
    <property type="entry name" value="DUF2568"/>
</dbReference>
<feature type="transmembrane region" description="Helical" evidence="1">
    <location>
        <begin position="31"/>
        <end position="51"/>
    </location>
</feature>
<comment type="caution">
    <text evidence="2">The sequence shown here is derived from an EMBL/GenBank/DDBJ whole genome shotgun (WGS) entry which is preliminary data.</text>
</comment>
<reference evidence="3" key="1">
    <citation type="journal article" date="2019" name="Int. J. Syst. Evol. Microbiol.">
        <title>The Global Catalogue of Microorganisms (GCM) 10K type strain sequencing project: providing services to taxonomists for standard genome sequencing and annotation.</title>
        <authorList>
            <consortium name="The Broad Institute Genomics Platform"/>
            <consortium name="The Broad Institute Genome Sequencing Center for Infectious Disease"/>
            <person name="Wu L."/>
            <person name="Ma J."/>
        </authorList>
    </citation>
    <scope>NUCLEOTIDE SEQUENCE [LARGE SCALE GENOMIC DNA]</scope>
    <source>
        <strain evidence="3">CCUG 49018</strain>
    </source>
</reference>
<keyword evidence="1" id="KW-1133">Transmembrane helix</keyword>
<feature type="transmembrane region" description="Helical" evidence="1">
    <location>
        <begin position="7"/>
        <end position="25"/>
    </location>
</feature>
<proteinExistence type="predicted"/>
<dbReference type="Proteomes" id="UP001597182">
    <property type="component" value="Unassembled WGS sequence"/>
</dbReference>
<evidence type="ECO:0000313" key="3">
    <source>
        <dbReference type="Proteomes" id="UP001597182"/>
    </source>
</evidence>
<feature type="transmembrane region" description="Helical" evidence="1">
    <location>
        <begin position="72"/>
        <end position="102"/>
    </location>
</feature>
<keyword evidence="1" id="KW-0472">Membrane</keyword>
<accession>A0ABW3VHW4</accession>
<protein>
    <submittedName>
        <fullName evidence="2">YrdB family protein</fullName>
    </submittedName>
</protein>
<organism evidence="2 3">
    <name type="scientific">Pseudonocardia benzenivorans</name>
    <dbReference type="NCBI Taxonomy" id="228005"/>
    <lineage>
        <taxon>Bacteria</taxon>
        <taxon>Bacillati</taxon>
        <taxon>Actinomycetota</taxon>
        <taxon>Actinomycetes</taxon>
        <taxon>Pseudonocardiales</taxon>
        <taxon>Pseudonocardiaceae</taxon>
        <taxon>Pseudonocardia</taxon>
    </lineage>
</organism>